<dbReference type="PROSITE" id="PS51186">
    <property type="entry name" value="GNAT"/>
    <property type="match status" value="1"/>
</dbReference>
<dbReference type="SUPFAM" id="SSF55729">
    <property type="entry name" value="Acyl-CoA N-acyltransferases (Nat)"/>
    <property type="match status" value="1"/>
</dbReference>
<dbReference type="InterPro" id="IPR051531">
    <property type="entry name" value="N-acetyltransferase"/>
</dbReference>
<comment type="caution">
    <text evidence="2">The sequence shown here is derived from an EMBL/GenBank/DDBJ whole genome shotgun (WGS) entry which is preliminary data.</text>
</comment>
<feature type="domain" description="N-acetyltransferase" evidence="1">
    <location>
        <begin position="40"/>
        <end position="198"/>
    </location>
</feature>
<dbReference type="Proteomes" id="UP000294239">
    <property type="component" value="Unassembled WGS sequence"/>
</dbReference>
<gene>
    <name evidence="2" type="ORF">EYC79_16795</name>
</gene>
<evidence type="ECO:0000259" key="1">
    <source>
        <dbReference type="PROSITE" id="PS51186"/>
    </source>
</evidence>
<evidence type="ECO:0000313" key="3">
    <source>
        <dbReference type="Proteomes" id="UP000294239"/>
    </source>
</evidence>
<dbReference type="Pfam" id="PF13302">
    <property type="entry name" value="Acetyltransf_3"/>
    <property type="match status" value="1"/>
</dbReference>
<reference evidence="2 3" key="1">
    <citation type="submission" date="2019-02" db="EMBL/GenBank/DDBJ databases">
        <title>Current taxonomic status of genus Agrobacterium and description of Agrobacterium cavarae sp. nov. isolated from maize roots.</title>
        <authorList>
            <person name="Flores-Felix J.D."/>
            <person name="Menendez E."/>
            <person name="Ramirez-Bahena M.H."/>
            <person name="Garcia-Fraile P."/>
            <person name="Velazquez E."/>
        </authorList>
    </citation>
    <scope>NUCLEOTIDE SEQUENCE [LARGE SCALE GENOMIC DNA]</scope>
    <source>
        <strain evidence="2 3">RZME10</strain>
    </source>
</reference>
<dbReference type="PANTHER" id="PTHR43792">
    <property type="entry name" value="GNAT FAMILY, PUTATIVE (AFU_ORTHOLOGUE AFUA_3G00765)-RELATED-RELATED"/>
    <property type="match status" value="1"/>
</dbReference>
<dbReference type="Gene3D" id="3.40.630.30">
    <property type="match status" value="1"/>
</dbReference>
<evidence type="ECO:0000313" key="2">
    <source>
        <dbReference type="EMBL" id="TBN10625.1"/>
    </source>
</evidence>
<protein>
    <submittedName>
        <fullName evidence="2">N-acetyltransferase</fullName>
    </submittedName>
</protein>
<accession>A0ABY1Y5S5</accession>
<dbReference type="InterPro" id="IPR016181">
    <property type="entry name" value="Acyl_CoA_acyltransferase"/>
</dbReference>
<dbReference type="EMBL" id="SISF01000032">
    <property type="protein sequence ID" value="TBN10625.1"/>
    <property type="molecule type" value="Genomic_DNA"/>
</dbReference>
<dbReference type="InterPro" id="IPR000182">
    <property type="entry name" value="GNAT_dom"/>
</dbReference>
<organism evidence="2 3">
    <name type="scientific">Agrobacterium cavarae</name>
    <dbReference type="NCBI Taxonomy" id="2528239"/>
    <lineage>
        <taxon>Bacteria</taxon>
        <taxon>Pseudomonadati</taxon>
        <taxon>Pseudomonadota</taxon>
        <taxon>Alphaproteobacteria</taxon>
        <taxon>Hyphomicrobiales</taxon>
        <taxon>Rhizobiaceae</taxon>
        <taxon>Rhizobium/Agrobacterium group</taxon>
        <taxon>Agrobacterium</taxon>
    </lineage>
</organism>
<proteinExistence type="predicted"/>
<dbReference type="PANTHER" id="PTHR43792:SF1">
    <property type="entry name" value="N-ACETYLTRANSFERASE DOMAIN-CONTAINING PROTEIN"/>
    <property type="match status" value="1"/>
</dbReference>
<sequence>MKSARIGSRTRRFKCSAGYGLLLLVARDLGGQTVISTERLILRNWRDDHFQHFFAMHMDPRVMADLGGPMTEYQSQQKFERYRTAEIEHGISRWAVEDREGKFLGYAGVMPRMTTNHPLGSHYEVGWRFNRNAWGCGYATESAKAALVHAKSHLDATEIVSYTSAENLRSQAVMGRVGLIRRRSLDFLLPVENDKFWRGLVWVAL</sequence>
<name>A0ABY1Y5S5_9HYPH</name>
<keyword evidence="3" id="KW-1185">Reference proteome</keyword>